<reference evidence="2" key="1">
    <citation type="submission" date="2025-08" db="UniProtKB">
        <authorList>
            <consortium name="Ensembl"/>
        </authorList>
    </citation>
    <scope>IDENTIFICATION</scope>
</reference>
<reference evidence="2" key="2">
    <citation type="submission" date="2025-09" db="UniProtKB">
        <authorList>
            <consortium name="Ensembl"/>
        </authorList>
    </citation>
    <scope>IDENTIFICATION</scope>
</reference>
<dbReference type="InterPro" id="IPR011989">
    <property type="entry name" value="ARM-like"/>
</dbReference>
<dbReference type="PANTHER" id="PTHR45920">
    <property type="entry name" value="FORMIN HOMOLOGY 2 DOMAIN CONTAINING, ISOFORM I"/>
    <property type="match status" value="1"/>
</dbReference>
<dbReference type="Gene3D" id="1.25.10.10">
    <property type="entry name" value="Leucine-rich Repeat Variant"/>
    <property type="match status" value="1"/>
</dbReference>
<dbReference type="Proteomes" id="UP000694419">
    <property type="component" value="Unplaced"/>
</dbReference>
<evidence type="ECO:0000256" key="1">
    <source>
        <dbReference type="SAM" id="MobiDB-lite"/>
    </source>
</evidence>
<dbReference type="Ensembl" id="ENSCPGT00000021019.1">
    <property type="protein sequence ID" value="ENSCPGP00000019218.1"/>
    <property type="gene ID" value="ENSCPGG00000013453.1"/>
</dbReference>
<keyword evidence="3" id="KW-1185">Reference proteome</keyword>
<accession>A0A8C3KA67</accession>
<organism evidence="2 3">
    <name type="scientific">Calidris pygmaea</name>
    <name type="common">Spoon-billed sandpiper</name>
    <dbReference type="NCBI Taxonomy" id="425635"/>
    <lineage>
        <taxon>Eukaryota</taxon>
        <taxon>Metazoa</taxon>
        <taxon>Chordata</taxon>
        <taxon>Craniata</taxon>
        <taxon>Vertebrata</taxon>
        <taxon>Euteleostomi</taxon>
        <taxon>Archelosauria</taxon>
        <taxon>Archosauria</taxon>
        <taxon>Dinosauria</taxon>
        <taxon>Saurischia</taxon>
        <taxon>Theropoda</taxon>
        <taxon>Coelurosauria</taxon>
        <taxon>Aves</taxon>
        <taxon>Neognathae</taxon>
        <taxon>Neoaves</taxon>
        <taxon>Charadriiformes</taxon>
        <taxon>Scolopacidae</taxon>
        <taxon>Calidris</taxon>
    </lineage>
</organism>
<protein>
    <submittedName>
        <fullName evidence="2">Uncharacterized protein</fullName>
    </submittedName>
</protein>
<name>A0A8C3KA67_9CHAR</name>
<dbReference type="PANTHER" id="PTHR45920:SF2">
    <property type="entry name" value="FH1_FH2 DOMAIN-CONTAINING PROTEIN 1"/>
    <property type="match status" value="1"/>
</dbReference>
<dbReference type="GO" id="GO:0051015">
    <property type="term" value="F:actin filament binding"/>
    <property type="evidence" value="ECO:0007669"/>
    <property type="project" value="TreeGrafter"/>
</dbReference>
<evidence type="ECO:0000313" key="3">
    <source>
        <dbReference type="Proteomes" id="UP000694419"/>
    </source>
</evidence>
<dbReference type="GO" id="GO:0005737">
    <property type="term" value="C:cytoplasm"/>
    <property type="evidence" value="ECO:0007669"/>
    <property type="project" value="TreeGrafter"/>
</dbReference>
<dbReference type="GO" id="GO:0030866">
    <property type="term" value="P:cortical actin cytoskeleton organization"/>
    <property type="evidence" value="ECO:0007669"/>
    <property type="project" value="TreeGrafter"/>
</dbReference>
<evidence type="ECO:0000313" key="2">
    <source>
        <dbReference type="Ensembl" id="ENSCPGP00000019218.1"/>
    </source>
</evidence>
<sequence length="449" mass="49183">MDPALVAPRLTKWSPRERFSLLIAKEPGGSRAALALLFLSLRVRVSPQSAAGLGLRVLGHVPAEPALGDRVGPATWNAAVGLVRAGGRTRGCCILREGGMWWAPGLSWAVCIPSWRTARCRSRPPDTTWTSTCPCWSRRMIWRVSTRRSGEAHGVAEPSGDRTGACEHWGPWVGGPRWSRCRCSRVVSPHPRKGRRPTLILRTQLSVRVHAIIEKLYNSQGPELRRSLFSLKQLFQEDKDLVPEFVNLEGLTCLIKVGAEADQNYQNYILRGWCPGTGQLREEGSWRLVGGSTRVWLGYLAGSLPALARGVATLHRAGKALPCSPPHRPARSLPCSLEPDHALRGRDAGCHQPQRDRPVAVHAVRKPVSPGGEDGAEAAAGVRGVHRAQRSAPHPRCQRRGPGERWVQPWSPAGRCPLPWPICHLPPVAFPRHVPVVQPDGHPGATQRG</sequence>
<proteinExistence type="predicted"/>
<feature type="region of interest" description="Disordered" evidence="1">
    <location>
        <begin position="383"/>
        <end position="406"/>
    </location>
</feature>
<dbReference type="AlphaFoldDB" id="A0A8C3KA67"/>
<dbReference type="GO" id="GO:0005856">
    <property type="term" value="C:cytoskeleton"/>
    <property type="evidence" value="ECO:0007669"/>
    <property type="project" value="TreeGrafter"/>
</dbReference>